<comment type="caution">
    <text evidence="1">The sequence shown here is derived from an EMBL/GenBank/DDBJ whole genome shotgun (WGS) entry which is preliminary data.</text>
</comment>
<gene>
    <name evidence="1" type="ORF">THAOC_28500</name>
</gene>
<dbReference type="AlphaFoldDB" id="K0RTP6"/>
<name>K0RTP6_THAOC</name>
<proteinExistence type="predicted"/>
<organism evidence="1 2">
    <name type="scientific">Thalassiosira oceanica</name>
    <name type="common">Marine diatom</name>
    <dbReference type="NCBI Taxonomy" id="159749"/>
    <lineage>
        <taxon>Eukaryota</taxon>
        <taxon>Sar</taxon>
        <taxon>Stramenopiles</taxon>
        <taxon>Ochrophyta</taxon>
        <taxon>Bacillariophyta</taxon>
        <taxon>Coscinodiscophyceae</taxon>
        <taxon>Thalassiosirophycidae</taxon>
        <taxon>Thalassiosirales</taxon>
        <taxon>Thalassiosiraceae</taxon>
        <taxon>Thalassiosira</taxon>
    </lineage>
</organism>
<dbReference type="OrthoDB" id="21243at2759"/>
<dbReference type="EMBL" id="AGNL01040180">
    <property type="protein sequence ID" value="EJK52251.1"/>
    <property type="molecule type" value="Genomic_DNA"/>
</dbReference>
<keyword evidence="2" id="KW-1185">Reference proteome</keyword>
<protein>
    <submittedName>
        <fullName evidence="1">Uncharacterized protein</fullName>
    </submittedName>
</protein>
<dbReference type="Proteomes" id="UP000266841">
    <property type="component" value="Unassembled WGS sequence"/>
</dbReference>
<evidence type="ECO:0000313" key="1">
    <source>
        <dbReference type="EMBL" id="EJK52251.1"/>
    </source>
</evidence>
<reference evidence="1 2" key="1">
    <citation type="journal article" date="2012" name="Genome Biol.">
        <title>Genome and low-iron response of an oceanic diatom adapted to chronic iron limitation.</title>
        <authorList>
            <person name="Lommer M."/>
            <person name="Specht M."/>
            <person name="Roy A.S."/>
            <person name="Kraemer L."/>
            <person name="Andreson R."/>
            <person name="Gutowska M.A."/>
            <person name="Wolf J."/>
            <person name="Bergner S.V."/>
            <person name="Schilhabel M.B."/>
            <person name="Klostermeier U.C."/>
            <person name="Beiko R.G."/>
            <person name="Rosenstiel P."/>
            <person name="Hippler M."/>
            <person name="Laroche J."/>
        </authorList>
    </citation>
    <scope>NUCLEOTIDE SEQUENCE [LARGE SCALE GENOMIC DNA]</scope>
    <source>
        <strain evidence="1 2">CCMP1005</strain>
    </source>
</reference>
<accession>K0RTP6</accession>
<sequence length="68" mass="6934">MRWLLLDPGSCSACLNSDIPGSSGTAQIDASQGKEGDDEAMVMDDSFIMALEHTASLQQAGGVSASTG</sequence>
<evidence type="ECO:0000313" key="2">
    <source>
        <dbReference type="Proteomes" id="UP000266841"/>
    </source>
</evidence>